<name>D0W4G7_NEICI</name>
<gene>
    <name evidence="2" type="ORF">NEICINOT_04566</name>
</gene>
<accession>D0W4G7</accession>
<feature type="region of interest" description="Disordered" evidence="1">
    <location>
        <begin position="11"/>
        <end position="58"/>
    </location>
</feature>
<dbReference type="EMBL" id="ACDY02000009">
    <property type="protein sequence ID" value="EEZ71294.1"/>
    <property type="molecule type" value="Genomic_DNA"/>
</dbReference>
<dbReference type="Proteomes" id="UP000003294">
    <property type="component" value="Unassembled WGS sequence"/>
</dbReference>
<evidence type="ECO:0000313" key="2">
    <source>
        <dbReference type="EMBL" id="EEZ71294.1"/>
    </source>
</evidence>
<sequence length="58" mass="6353">MIYDICHNQYSIKKPPEGGGYKKSPKGSEPIGQYKTTKIKPPNGGGAVRPNPIDAMFF</sequence>
<comment type="caution">
    <text evidence="2">The sequence shown here is derived from an EMBL/GenBank/DDBJ whole genome shotgun (WGS) entry which is preliminary data.</text>
</comment>
<protein>
    <submittedName>
        <fullName evidence="2">Uncharacterized protein</fullName>
    </submittedName>
</protein>
<organism evidence="2 3">
    <name type="scientific">Neisseria cinerea ATCC 14685</name>
    <dbReference type="NCBI Taxonomy" id="546262"/>
    <lineage>
        <taxon>Bacteria</taxon>
        <taxon>Pseudomonadati</taxon>
        <taxon>Pseudomonadota</taxon>
        <taxon>Betaproteobacteria</taxon>
        <taxon>Neisseriales</taxon>
        <taxon>Neisseriaceae</taxon>
        <taxon>Neisseria</taxon>
    </lineage>
</organism>
<dbReference type="STRING" id="546262.NEICINOT_04566"/>
<reference evidence="2 3" key="1">
    <citation type="submission" date="2009-10" db="EMBL/GenBank/DDBJ databases">
        <authorList>
            <person name="Weinstock G."/>
            <person name="Sodergren E."/>
            <person name="Clifton S."/>
            <person name="Fulton L."/>
            <person name="Fulton B."/>
            <person name="Courtney L."/>
            <person name="Fronick C."/>
            <person name="Harrison M."/>
            <person name="Strong C."/>
            <person name="Farmer C."/>
            <person name="Delahaunty K."/>
            <person name="Markovic C."/>
            <person name="Hall O."/>
            <person name="Minx P."/>
            <person name="Tomlinson C."/>
            <person name="Mitreva M."/>
            <person name="Nelson J."/>
            <person name="Hou S."/>
            <person name="Wollam A."/>
            <person name="Pepin K.H."/>
            <person name="Johnson M."/>
            <person name="Bhonagiri V."/>
            <person name="Nash W.E."/>
            <person name="Warren W."/>
            <person name="Chinwalla A."/>
            <person name="Mardis E.R."/>
            <person name="Wilson R.K."/>
        </authorList>
    </citation>
    <scope>NUCLEOTIDE SEQUENCE [LARGE SCALE GENOMIC DNA]</scope>
    <source>
        <strain evidence="2 3">ATCC 14685</strain>
    </source>
</reference>
<evidence type="ECO:0000313" key="3">
    <source>
        <dbReference type="Proteomes" id="UP000003294"/>
    </source>
</evidence>
<proteinExistence type="predicted"/>
<dbReference type="AlphaFoldDB" id="D0W4G7"/>
<evidence type="ECO:0000256" key="1">
    <source>
        <dbReference type="SAM" id="MobiDB-lite"/>
    </source>
</evidence>